<dbReference type="PANTHER" id="PTHR24320">
    <property type="entry name" value="RETINOL DEHYDROGENASE"/>
    <property type="match status" value="1"/>
</dbReference>
<dbReference type="Pfam" id="PF00106">
    <property type="entry name" value="adh_short"/>
    <property type="match status" value="1"/>
</dbReference>
<accession>A0A8B4HA85</accession>
<dbReference type="SUPFAM" id="SSF51735">
    <property type="entry name" value="NAD(P)-binding Rossmann-fold domains"/>
    <property type="match status" value="1"/>
</dbReference>
<dbReference type="PRINTS" id="PR00081">
    <property type="entry name" value="GDHRDH"/>
</dbReference>
<name>A0A8B4HA85_9CORY</name>
<sequence length="263" mass="28495">MRACTLGCHIRTRDESVITMSLVFVTGAASGVGLLTARELIDDGHDVVIHARNPERLTGEVTEIVDKVRGVVYGDLDNVTGVETVAASANEYGAFDAVIHNAGSDNEQKTFAVNVVAPYVLSALMTRPKRIVTVSSVMHVNGSPEALPNAFATGVIDYSNSKLFVTALMMGLARHWPDVMVHSVHPGWVPTRMGGPSATDDLDLSYRTQTWLATAPESDIMPRTGGYWFHKQVQNPHSATLDPAFQDEVLHGLKEYTGVELPL</sequence>
<comment type="caution">
    <text evidence="3">The sequence shown here is derived from an EMBL/GenBank/DDBJ whole genome shotgun (WGS) entry which is preliminary data.</text>
</comment>
<dbReference type="EC" id="1.1.1.100" evidence="3"/>
<gene>
    <name evidence="3" type="primary">fabG_2</name>
    <name evidence="3" type="ORF">NCTC10254_02546</name>
</gene>
<dbReference type="PANTHER" id="PTHR24320:SF274">
    <property type="entry name" value="CHAIN DEHYDROGENASE, PUTATIVE (AFU_ORTHOLOGUE AFUA_4G00440)-RELATED"/>
    <property type="match status" value="1"/>
</dbReference>
<dbReference type="InterPro" id="IPR036291">
    <property type="entry name" value="NAD(P)-bd_dom_sf"/>
</dbReference>
<evidence type="ECO:0000256" key="2">
    <source>
        <dbReference type="ARBA" id="ARBA00023002"/>
    </source>
</evidence>
<dbReference type="AlphaFoldDB" id="A0A8B4HA85"/>
<protein>
    <submittedName>
        <fullName evidence="3">Short-chain dehydrogenase/reductase SDR</fullName>
        <ecNumber evidence="3">1.1.1.100</ecNumber>
    </submittedName>
</protein>
<evidence type="ECO:0000313" key="4">
    <source>
        <dbReference type="Proteomes" id="UP000249886"/>
    </source>
</evidence>
<dbReference type="GO" id="GO:0004316">
    <property type="term" value="F:3-oxoacyl-[acyl-carrier-protein] reductase (NADPH) activity"/>
    <property type="evidence" value="ECO:0007669"/>
    <property type="project" value="UniProtKB-EC"/>
</dbReference>
<organism evidence="3 4">
    <name type="scientific">Corynebacterium matruchotii</name>
    <dbReference type="NCBI Taxonomy" id="43768"/>
    <lineage>
        <taxon>Bacteria</taxon>
        <taxon>Bacillati</taxon>
        <taxon>Actinomycetota</taxon>
        <taxon>Actinomycetes</taxon>
        <taxon>Mycobacteriales</taxon>
        <taxon>Corynebacteriaceae</taxon>
        <taxon>Corynebacterium</taxon>
    </lineage>
</organism>
<dbReference type="EMBL" id="UARK01000035">
    <property type="protein sequence ID" value="SPW34003.1"/>
    <property type="molecule type" value="Genomic_DNA"/>
</dbReference>
<keyword evidence="2 3" id="KW-0560">Oxidoreductase</keyword>
<evidence type="ECO:0000256" key="1">
    <source>
        <dbReference type="ARBA" id="ARBA00006484"/>
    </source>
</evidence>
<evidence type="ECO:0000313" key="3">
    <source>
        <dbReference type="EMBL" id="SPW34003.1"/>
    </source>
</evidence>
<dbReference type="Proteomes" id="UP000249886">
    <property type="component" value="Unassembled WGS sequence"/>
</dbReference>
<comment type="similarity">
    <text evidence="1">Belongs to the short-chain dehydrogenases/reductases (SDR) family.</text>
</comment>
<proteinExistence type="inferred from homology"/>
<dbReference type="InterPro" id="IPR002347">
    <property type="entry name" value="SDR_fam"/>
</dbReference>
<reference evidence="3 4" key="1">
    <citation type="submission" date="2018-06" db="EMBL/GenBank/DDBJ databases">
        <authorList>
            <consortium name="Pathogen Informatics"/>
            <person name="Doyle S."/>
        </authorList>
    </citation>
    <scope>NUCLEOTIDE SEQUENCE [LARGE SCALE GENOMIC DNA]</scope>
    <source>
        <strain evidence="3 4">NCTC10254</strain>
    </source>
</reference>
<dbReference type="Gene3D" id="3.40.50.720">
    <property type="entry name" value="NAD(P)-binding Rossmann-like Domain"/>
    <property type="match status" value="1"/>
</dbReference>